<dbReference type="SMART" id="SM00320">
    <property type="entry name" value="WD40"/>
    <property type="match status" value="5"/>
</dbReference>
<dbReference type="OrthoDB" id="63070at2759"/>
<feature type="compositionally biased region" description="Acidic residues" evidence="4">
    <location>
        <begin position="55"/>
        <end position="76"/>
    </location>
</feature>
<dbReference type="GeneID" id="19467200"/>
<feature type="repeat" description="WD" evidence="3">
    <location>
        <begin position="381"/>
        <end position="424"/>
    </location>
</feature>
<sequence>MAQTPSASGDDATSESNMDIETSSEVDTEDLDNEEFIERLIERGELDYHIPGQYVEEDDDDEDEDDGEEDDADTEDGNGPYLEVEVEEEPQNEGETEDERTTRQRRQVMRLLANSELGRLFFTTARVGDFDDEDDDADFHPLWARRRRRERPDPNRFPKVPSDVGRDLMISGTFGVDDIRTACTDERTRTGKRKKLAMRILQRELAQEVHSRQKLNHKLMAQDMIPSSNADIIIHYEQPVYSGQFSDDGNFFFAVNKDYKVRMYDTSNPYQWRYYKTVEYPFGQWTLTDASLSPDNKYLAYTSIASTVCLAPTDPNDLGDPYTLELAERRAGNIPIRSRYGGSFGIWSIRFSGDGRELVAGASGGAIVVYDIESRTTLHRIAGHDDDVNAVCFADKSSPHILYSGSDDTFLKVWDTRSMGDSRAAGAFVGHIEGITYIDSKMDGRYILSNGKEQSMKLWDLRMVMSPQRFNSLPSTRRSRQTRFDYRWGAYDEDNWYADPNDNSLVTFRGHKVLRTLIRCHFSPPGSTNSRYVYSGSEDGKVYIWNMDATLAGVVDAYSATKNTRPPMNETGGMDWADDDDGVSGTSWKTCVRDAAWHPNAPIIVASAWSGYGMGSGTCSVHSWNDNAEEDEAEPRMGASVNQKLVPLPTYDPDTHPRAHSRRRRAVLRRLMDDGSD</sequence>
<organism evidence="5 6">
    <name type="scientific">Glarea lozoyensis (strain ATCC 20868 / MF5171)</name>
    <dbReference type="NCBI Taxonomy" id="1116229"/>
    <lineage>
        <taxon>Eukaryota</taxon>
        <taxon>Fungi</taxon>
        <taxon>Dikarya</taxon>
        <taxon>Ascomycota</taxon>
        <taxon>Pezizomycotina</taxon>
        <taxon>Leotiomycetes</taxon>
        <taxon>Helotiales</taxon>
        <taxon>Helotiaceae</taxon>
        <taxon>Glarea</taxon>
    </lineage>
</organism>
<dbReference type="InterPro" id="IPR051859">
    <property type="entry name" value="DCAF"/>
</dbReference>
<dbReference type="Proteomes" id="UP000016922">
    <property type="component" value="Unassembled WGS sequence"/>
</dbReference>
<evidence type="ECO:0000256" key="1">
    <source>
        <dbReference type="ARBA" id="ARBA00022574"/>
    </source>
</evidence>
<accession>S3CGD6</accession>
<dbReference type="AlphaFoldDB" id="S3CGD6"/>
<dbReference type="RefSeq" id="XP_008088387.1">
    <property type="nucleotide sequence ID" value="XM_008090196.1"/>
</dbReference>
<dbReference type="GO" id="GO:0043161">
    <property type="term" value="P:proteasome-mediated ubiquitin-dependent protein catabolic process"/>
    <property type="evidence" value="ECO:0007669"/>
    <property type="project" value="TreeGrafter"/>
</dbReference>
<keyword evidence="2" id="KW-0677">Repeat</keyword>
<feature type="repeat" description="WD" evidence="3">
    <location>
        <begin position="527"/>
        <end position="548"/>
    </location>
</feature>
<evidence type="ECO:0000256" key="4">
    <source>
        <dbReference type="SAM" id="MobiDB-lite"/>
    </source>
</evidence>
<dbReference type="eggNOG" id="KOG0266">
    <property type="taxonomic scope" value="Eukaryota"/>
</dbReference>
<protein>
    <submittedName>
        <fullName evidence="5">WD40 repeat-like protein</fullName>
    </submittedName>
</protein>
<dbReference type="InterPro" id="IPR019775">
    <property type="entry name" value="WD40_repeat_CS"/>
</dbReference>
<feature type="repeat" description="WD" evidence="3">
    <location>
        <begin position="428"/>
        <end position="462"/>
    </location>
</feature>
<feature type="compositionally biased region" description="Acidic residues" evidence="4">
    <location>
        <begin position="84"/>
        <end position="98"/>
    </location>
</feature>
<proteinExistence type="predicted"/>
<dbReference type="KEGG" id="glz:GLAREA_08150"/>
<dbReference type="PANTHER" id="PTHR19847">
    <property type="entry name" value="DDB1- AND CUL4-ASSOCIATED FACTOR 11"/>
    <property type="match status" value="1"/>
</dbReference>
<dbReference type="SUPFAM" id="SSF50978">
    <property type="entry name" value="WD40 repeat-like"/>
    <property type="match status" value="1"/>
</dbReference>
<gene>
    <name evidence="5" type="ORF">GLAREA_08150</name>
</gene>
<dbReference type="PROSITE" id="PS50082">
    <property type="entry name" value="WD_REPEATS_2"/>
    <property type="match status" value="3"/>
</dbReference>
<keyword evidence="1 3" id="KW-0853">WD repeat</keyword>
<feature type="compositionally biased region" description="Basic and acidic residues" evidence="4">
    <location>
        <begin position="36"/>
        <end position="48"/>
    </location>
</feature>
<name>S3CGD6_GLAL2</name>
<dbReference type="OMA" id="FGQWTIT"/>
<keyword evidence="6" id="KW-1185">Reference proteome</keyword>
<dbReference type="GO" id="GO:0080008">
    <property type="term" value="C:Cul4-RING E3 ubiquitin ligase complex"/>
    <property type="evidence" value="ECO:0007669"/>
    <property type="project" value="TreeGrafter"/>
</dbReference>
<dbReference type="Pfam" id="PF00400">
    <property type="entry name" value="WD40"/>
    <property type="match status" value="3"/>
</dbReference>
<dbReference type="HOGENOM" id="CLU_014280_1_1_1"/>
<dbReference type="PROSITE" id="PS00678">
    <property type="entry name" value="WD_REPEATS_1"/>
    <property type="match status" value="1"/>
</dbReference>
<dbReference type="InterPro" id="IPR015943">
    <property type="entry name" value="WD40/YVTN_repeat-like_dom_sf"/>
</dbReference>
<dbReference type="EMBL" id="KE145373">
    <property type="protein sequence ID" value="EPE24299.1"/>
    <property type="molecule type" value="Genomic_DNA"/>
</dbReference>
<dbReference type="PROSITE" id="PS50294">
    <property type="entry name" value="WD_REPEATS_REGION"/>
    <property type="match status" value="2"/>
</dbReference>
<feature type="region of interest" description="Disordered" evidence="4">
    <location>
        <begin position="1"/>
        <end position="104"/>
    </location>
</feature>
<evidence type="ECO:0000313" key="5">
    <source>
        <dbReference type="EMBL" id="EPE24299.1"/>
    </source>
</evidence>
<evidence type="ECO:0000256" key="3">
    <source>
        <dbReference type="PROSITE-ProRule" id="PRU00221"/>
    </source>
</evidence>
<dbReference type="FunFam" id="2.130.10.10:FF:000557">
    <property type="entry name" value="WD repeat protein"/>
    <property type="match status" value="1"/>
</dbReference>
<feature type="compositionally biased region" description="Acidic residues" evidence="4">
    <location>
        <begin position="22"/>
        <end position="35"/>
    </location>
</feature>
<reference evidence="5 6" key="1">
    <citation type="journal article" date="2013" name="BMC Genomics">
        <title>Genomics-driven discovery of the pneumocandin biosynthetic gene cluster in the fungus Glarea lozoyensis.</title>
        <authorList>
            <person name="Chen L."/>
            <person name="Yue Q."/>
            <person name="Zhang X."/>
            <person name="Xiang M."/>
            <person name="Wang C."/>
            <person name="Li S."/>
            <person name="Che Y."/>
            <person name="Ortiz-Lopez F.J."/>
            <person name="Bills G.F."/>
            <person name="Liu X."/>
            <person name="An Z."/>
        </authorList>
    </citation>
    <scope>NUCLEOTIDE SEQUENCE [LARGE SCALE GENOMIC DNA]</scope>
    <source>
        <strain evidence="6">ATCC 20868 / MF5171</strain>
    </source>
</reference>
<evidence type="ECO:0000256" key="2">
    <source>
        <dbReference type="ARBA" id="ARBA00022737"/>
    </source>
</evidence>
<feature type="region of interest" description="Disordered" evidence="4">
    <location>
        <begin position="628"/>
        <end position="665"/>
    </location>
</feature>
<dbReference type="STRING" id="1116229.S3CGD6"/>
<dbReference type="InterPro" id="IPR001680">
    <property type="entry name" value="WD40_rpt"/>
</dbReference>
<evidence type="ECO:0000313" key="6">
    <source>
        <dbReference type="Proteomes" id="UP000016922"/>
    </source>
</evidence>
<dbReference type="InterPro" id="IPR036322">
    <property type="entry name" value="WD40_repeat_dom_sf"/>
</dbReference>
<dbReference type="PANTHER" id="PTHR19847:SF7">
    <property type="entry name" value="DDB1- AND CUL4-ASSOCIATED FACTOR 11"/>
    <property type="match status" value="1"/>
</dbReference>
<dbReference type="Gene3D" id="2.130.10.10">
    <property type="entry name" value="YVTN repeat-like/Quinoprotein amine dehydrogenase"/>
    <property type="match status" value="2"/>
</dbReference>